<reference evidence="1" key="1">
    <citation type="submission" date="2021-01" db="EMBL/GenBank/DDBJ databases">
        <title>Whole genome shotgun sequence of Actinoplanes ferrugineus NBRC 15555.</title>
        <authorList>
            <person name="Komaki H."/>
            <person name="Tamura T."/>
        </authorList>
    </citation>
    <scope>NUCLEOTIDE SEQUENCE</scope>
    <source>
        <strain evidence="1">NBRC 15555</strain>
    </source>
</reference>
<evidence type="ECO:0000313" key="1">
    <source>
        <dbReference type="EMBL" id="GIE16265.1"/>
    </source>
</evidence>
<evidence type="ECO:0000313" key="2">
    <source>
        <dbReference type="Proteomes" id="UP000598174"/>
    </source>
</evidence>
<proteinExistence type="predicted"/>
<sequence length="110" mass="12311">MDHATSSWKLERFPALASCRSGIPIPDEVQKAYTSWLETRKIHPKRGALRLQEDDIRYSARIPGGDFAHEGCGWQLMCDFDVIEGNWATGSPGEVVFTDMGVIQADSVRE</sequence>
<name>A0A919J9J8_9ACTN</name>
<accession>A0A919J9J8</accession>
<protein>
    <submittedName>
        <fullName evidence="1">Uncharacterized protein</fullName>
    </submittedName>
</protein>
<gene>
    <name evidence="1" type="ORF">Afe05nite_81050</name>
</gene>
<comment type="caution">
    <text evidence="1">The sequence shown here is derived from an EMBL/GenBank/DDBJ whole genome shotgun (WGS) entry which is preliminary data.</text>
</comment>
<dbReference type="Proteomes" id="UP000598174">
    <property type="component" value="Unassembled WGS sequence"/>
</dbReference>
<organism evidence="1 2">
    <name type="scientific">Paractinoplanes ferrugineus</name>
    <dbReference type="NCBI Taxonomy" id="113564"/>
    <lineage>
        <taxon>Bacteria</taxon>
        <taxon>Bacillati</taxon>
        <taxon>Actinomycetota</taxon>
        <taxon>Actinomycetes</taxon>
        <taxon>Micromonosporales</taxon>
        <taxon>Micromonosporaceae</taxon>
        <taxon>Paractinoplanes</taxon>
    </lineage>
</organism>
<dbReference type="EMBL" id="BOMM01000081">
    <property type="protein sequence ID" value="GIE16265.1"/>
    <property type="molecule type" value="Genomic_DNA"/>
</dbReference>
<dbReference type="RefSeq" id="WP_203822608.1">
    <property type="nucleotide sequence ID" value="NZ_BAAABP010000005.1"/>
</dbReference>
<dbReference type="AlphaFoldDB" id="A0A919J9J8"/>
<keyword evidence="2" id="KW-1185">Reference proteome</keyword>